<evidence type="ECO:0000259" key="14">
    <source>
        <dbReference type="Pfam" id="PF10488"/>
    </source>
</evidence>
<keyword evidence="16" id="KW-1185">Reference proteome</keyword>
<feature type="compositionally biased region" description="Basic residues" evidence="13">
    <location>
        <begin position="276"/>
        <end position="288"/>
    </location>
</feature>
<keyword evidence="7" id="KW-1090">Inhibition of host innate immune response by virus</keyword>
<name>A0A8X6TSC3_NEPPI</name>
<dbReference type="GO" id="GO:0051246">
    <property type="term" value="P:regulation of protein metabolic process"/>
    <property type="evidence" value="ECO:0007669"/>
    <property type="project" value="UniProtKB-ARBA"/>
</dbReference>
<evidence type="ECO:0000256" key="5">
    <source>
        <dbReference type="ARBA" id="ARBA00019072"/>
    </source>
</evidence>
<dbReference type="InterPro" id="IPR051254">
    <property type="entry name" value="PPP1R15"/>
</dbReference>
<comment type="similarity">
    <text evidence="3">Belongs to the PPP1R15 family.</text>
</comment>
<proteinExistence type="inferred from homology"/>
<evidence type="ECO:0000256" key="12">
    <source>
        <dbReference type="ARBA" id="ARBA00031298"/>
    </source>
</evidence>
<reference evidence="15" key="1">
    <citation type="submission" date="2020-08" db="EMBL/GenBank/DDBJ databases">
        <title>Multicomponent nature underlies the extraordinary mechanical properties of spider dragline silk.</title>
        <authorList>
            <person name="Kono N."/>
            <person name="Nakamura H."/>
            <person name="Mori M."/>
            <person name="Yoshida Y."/>
            <person name="Ohtoshi R."/>
            <person name="Malay A.D."/>
            <person name="Moran D.A.P."/>
            <person name="Tomita M."/>
            <person name="Numata K."/>
            <person name="Arakawa K."/>
        </authorList>
    </citation>
    <scope>NUCLEOTIDE SEQUENCE</scope>
</reference>
<dbReference type="AlphaFoldDB" id="A0A8X6TSC3"/>
<organism evidence="15 16">
    <name type="scientific">Nephila pilipes</name>
    <name type="common">Giant wood spider</name>
    <name type="synonym">Nephila maculata</name>
    <dbReference type="NCBI Taxonomy" id="299642"/>
    <lineage>
        <taxon>Eukaryota</taxon>
        <taxon>Metazoa</taxon>
        <taxon>Ecdysozoa</taxon>
        <taxon>Arthropoda</taxon>
        <taxon>Chelicerata</taxon>
        <taxon>Arachnida</taxon>
        <taxon>Araneae</taxon>
        <taxon>Araneomorphae</taxon>
        <taxon>Entelegynae</taxon>
        <taxon>Araneoidea</taxon>
        <taxon>Nephilidae</taxon>
        <taxon>Nephila</taxon>
    </lineage>
</organism>
<feature type="domain" description="Protein phosphatase 1 regulatory subunit 15A/B C-terminal" evidence="14">
    <location>
        <begin position="460"/>
        <end position="506"/>
    </location>
</feature>
<evidence type="ECO:0000256" key="11">
    <source>
        <dbReference type="ARBA" id="ARBA00023280"/>
    </source>
</evidence>
<evidence type="ECO:0000256" key="6">
    <source>
        <dbReference type="ARBA" id="ARBA00022581"/>
    </source>
</evidence>
<dbReference type="GO" id="GO:0005783">
    <property type="term" value="C:endoplasmic reticulum"/>
    <property type="evidence" value="ECO:0007669"/>
    <property type="project" value="TreeGrafter"/>
</dbReference>
<gene>
    <name evidence="15" type="primary">AVEN_170273_1</name>
    <name evidence="15" type="ORF">NPIL_540821</name>
</gene>
<keyword evidence="10" id="KW-0922">Interferon antiviral system evasion</keyword>
<comment type="similarity">
    <text evidence="2">Belongs to the asfivirus DP71L family.</text>
</comment>
<dbReference type="GO" id="GO:0034976">
    <property type="term" value="P:response to endoplasmic reticulum stress"/>
    <property type="evidence" value="ECO:0007669"/>
    <property type="project" value="TreeGrafter"/>
</dbReference>
<dbReference type="Pfam" id="PF10488">
    <property type="entry name" value="PP1c_bdg"/>
    <property type="match status" value="1"/>
</dbReference>
<dbReference type="Proteomes" id="UP000887013">
    <property type="component" value="Unassembled WGS sequence"/>
</dbReference>
<dbReference type="GO" id="GO:0039502">
    <property type="term" value="P:symbiont-mediated suppression of host type I interferon-mediated signaling pathway"/>
    <property type="evidence" value="ECO:0007669"/>
    <property type="project" value="UniProtKB-KW"/>
</dbReference>
<dbReference type="PANTHER" id="PTHR16489:SF12">
    <property type="entry name" value="GH11727P"/>
    <property type="match status" value="1"/>
</dbReference>
<evidence type="ECO:0000313" key="15">
    <source>
        <dbReference type="EMBL" id="GFT50549.1"/>
    </source>
</evidence>
<keyword evidence="11" id="KW-0899">Viral immunoevasion</keyword>
<evidence type="ECO:0000256" key="4">
    <source>
        <dbReference type="ARBA" id="ARBA00011204"/>
    </source>
</evidence>
<dbReference type="OrthoDB" id="6425442at2759"/>
<accession>A0A8X6TSC3</accession>
<dbReference type="InterPro" id="IPR019523">
    <property type="entry name" value="Prot_Pase1_reg-su15A/B_C"/>
</dbReference>
<evidence type="ECO:0000256" key="7">
    <source>
        <dbReference type="ARBA" id="ARBA00022632"/>
    </source>
</evidence>
<comment type="caution">
    <text evidence="15">The sequence shown here is derived from an EMBL/GenBank/DDBJ whole genome shotgun (WGS) entry which is preliminary data.</text>
</comment>
<keyword evidence="6" id="KW-0945">Host-virus interaction</keyword>
<dbReference type="GO" id="GO:0000164">
    <property type="term" value="C:protein phosphatase type 1 complex"/>
    <property type="evidence" value="ECO:0007669"/>
    <property type="project" value="TreeGrafter"/>
</dbReference>
<evidence type="ECO:0000256" key="3">
    <source>
        <dbReference type="ARBA" id="ARBA00010161"/>
    </source>
</evidence>
<comment type="subunit">
    <text evidence="4">Interacts (via C-terminus) with host PPP1CB.</text>
</comment>
<evidence type="ECO:0000256" key="9">
    <source>
        <dbReference type="ARBA" id="ARBA00022921"/>
    </source>
</evidence>
<dbReference type="PANTHER" id="PTHR16489">
    <property type="entry name" value="GH11727P"/>
    <property type="match status" value="1"/>
</dbReference>
<feature type="region of interest" description="Disordered" evidence="13">
    <location>
        <begin position="271"/>
        <end position="292"/>
    </location>
</feature>
<evidence type="ECO:0000256" key="10">
    <source>
        <dbReference type="ARBA" id="ARBA00023258"/>
    </source>
</evidence>
<evidence type="ECO:0000313" key="16">
    <source>
        <dbReference type="Proteomes" id="UP000887013"/>
    </source>
</evidence>
<keyword evidence="9" id="KW-0426">Late protein</keyword>
<evidence type="ECO:0000256" key="13">
    <source>
        <dbReference type="SAM" id="MobiDB-lite"/>
    </source>
</evidence>
<dbReference type="GO" id="GO:0019888">
    <property type="term" value="F:protein phosphatase regulator activity"/>
    <property type="evidence" value="ECO:0007669"/>
    <property type="project" value="TreeGrafter"/>
</dbReference>
<comment type="function">
    <text evidence="1">Interacts with the host phosphatase PP1 catalytic subunit (PPP1CB) and recruits it to dephosphorylate EIF2S1/eIF2alpha and therefore restores the host translation that has been shut-down by the host. Also inhibits the EIF2S1/eIF2alpha-ATF4-DDIT3/CHOP pathway.</text>
</comment>
<evidence type="ECO:0000256" key="1">
    <source>
        <dbReference type="ARBA" id="ARBA00003756"/>
    </source>
</evidence>
<sequence>MSLNFIDVLWDKISTRDNESPLLKKCIGSQSLLGNNMSVLSQYQETPFKVEKIRSANVPINRSPLNAAMNSFHFVSSDSSLVNCISKSFPPPKSYFRDDYRSLSDLDIFREIAGYELNKSTRIFEKFAETICSITDSYLSEMVNTAKIPSMCAKQTIEKSDLTKRHLENNTLKKFDQSNRLPSNSMCSDIYSCDSQKLSHSDNSKLCVKSSCSTSDPSRPDTKNCKIYTVDMIPKITVEIPTTKACAQNKETSVGVCIEILNRELTNRKNKELQKRSKRRRRRQRKNKTTNLEKECNVKNDPKSSKEVRICSDGSKMCSAVKYESIICDTLHHVKDETDNTENLQIILPNVSSFFISVASTDGDSDWDESCDTEWLDDVSEFECTGLNMVNLTAPKTNTVLLTIPPSHKDDDIEILHLNAVLHRVNNEWNEATKELNGKLRCSTKVSFAPDDELVEVLPVEIYDRKGEWEMYALERLRFKRRIDELEKIISPCLTKEHRAKVYQKLFKTDL</sequence>
<evidence type="ECO:0000256" key="2">
    <source>
        <dbReference type="ARBA" id="ARBA00007512"/>
    </source>
</evidence>
<protein>
    <recommendedName>
        <fullName evidence="5">Protein DP71L</fullName>
    </recommendedName>
    <alternativeName>
        <fullName evidence="12">MyD116 homolog</fullName>
    </alternativeName>
</protein>
<keyword evidence="8" id="KW-1114">Inhibition of host interferon signaling pathway by virus</keyword>
<dbReference type="EMBL" id="BMAW01065459">
    <property type="protein sequence ID" value="GFT50549.1"/>
    <property type="molecule type" value="Genomic_DNA"/>
</dbReference>
<evidence type="ECO:0000256" key="8">
    <source>
        <dbReference type="ARBA" id="ARBA00022830"/>
    </source>
</evidence>